<proteinExistence type="predicted"/>
<dbReference type="Gene3D" id="1.10.3500.10">
    <property type="entry name" value="Tex N-terminal region-like"/>
    <property type="match status" value="1"/>
</dbReference>
<dbReference type="EMBL" id="MLAK01001393">
    <property type="protein sequence ID" value="OHS93529.1"/>
    <property type="molecule type" value="Genomic_DNA"/>
</dbReference>
<feature type="compositionally biased region" description="Polar residues" evidence="2">
    <location>
        <begin position="76"/>
        <end position="86"/>
    </location>
</feature>
<dbReference type="GO" id="GO:0042393">
    <property type="term" value="F:histone binding"/>
    <property type="evidence" value="ECO:0007669"/>
    <property type="project" value="TreeGrafter"/>
</dbReference>
<dbReference type="SUPFAM" id="SSF158832">
    <property type="entry name" value="Tex N-terminal region-like"/>
    <property type="match status" value="1"/>
</dbReference>
<dbReference type="RefSeq" id="XP_068346666.1">
    <property type="nucleotide sequence ID" value="XM_068496209.1"/>
</dbReference>
<dbReference type="PANTHER" id="PTHR10145:SF6">
    <property type="entry name" value="TRANSCRIPTION ELONGATION FACTOR SPT6"/>
    <property type="match status" value="1"/>
</dbReference>
<dbReference type="GO" id="GO:0034728">
    <property type="term" value="P:nucleosome organization"/>
    <property type="evidence" value="ECO:0007669"/>
    <property type="project" value="TreeGrafter"/>
</dbReference>
<dbReference type="Proteomes" id="UP000179807">
    <property type="component" value="Unassembled WGS sequence"/>
</dbReference>
<feature type="coiled-coil region" evidence="1">
    <location>
        <begin position="1440"/>
        <end position="1467"/>
    </location>
</feature>
<evidence type="ECO:0000256" key="2">
    <source>
        <dbReference type="SAM" id="MobiDB-lite"/>
    </source>
</evidence>
<keyword evidence="1" id="KW-0175">Coiled coil</keyword>
<protein>
    <recommendedName>
        <fullName evidence="3">Spt6 SH2 domain-containing protein</fullName>
    </recommendedName>
</protein>
<dbReference type="OrthoDB" id="343921at2759"/>
<feature type="compositionally biased region" description="Polar residues" evidence="2">
    <location>
        <begin position="13"/>
        <end position="22"/>
    </location>
</feature>
<gene>
    <name evidence="4" type="ORF">TRFO_11738</name>
</gene>
<dbReference type="Gene3D" id="3.30.505.10">
    <property type="entry name" value="SH2 domain"/>
    <property type="match status" value="1"/>
</dbReference>
<reference evidence="4" key="1">
    <citation type="submission" date="2016-10" db="EMBL/GenBank/DDBJ databases">
        <authorList>
            <person name="Benchimol M."/>
            <person name="Almeida L.G."/>
            <person name="Vasconcelos A.T."/>
            <person name="Perreira-Neves A."/>
            <person name="Rosa I.A."/>
            <person name="Tasca T."/>
            <person name="Bogo M.R."/>
            <person name="de Souza W."/>
        </authorList>
    </citation>
    <scope>NUCLEOTIDE SEQUENCE [LARGE SCALE GENOMIC DNA]</scope>
    <source>
        <strain evidence="4">K</strain>
    </source>
</reference>
<evidence type="ECO:0000313" key="5">
    <source>
        <dbReference type="Proteomes" id="UP000179807"/>
    </source>
</evidence>
<feature type="region of interest" description="Disordered" evidence="2">
    <location>
        <begin position="199"/>
        <end position="226"/>
    </location>
</feature>
<keyword evidence="5" id="KW-1185">Reference proteome</keyword>
<dbReference type="InterPro" id="IPR036860">
    <property type="entry name" value="SH2_dom_sf"/>
</dbReference>
<comment type="caution">
    <text evidence="4">The sequence shown here is derived from an EMBL/GenBank/DDBJ whole genome shotgun (WGS) entry which is preliminary data.</text>
</comment>
<dbReference type="InterPro" id="IPR017072">
    <property type="entry name" value="TF_Spt6"/>
</dbReference>
<dbReference type="InterPro" id="IPR012337">
    <property type="entry name" value="RNaseH-like_sf"/>
</dbReference>
<organism evidence="4 5">
    <name type="scientific">Tritrichomonas foetus</name>
    <dbReference type="NCBI Taxonomy" id="1144522"/>
    <lineage>
        <taxon>Eukaryota</taxon>
        <taxon>Metamonada</taxon>
        <taxon>Parabasalia</taxon>
        <taxon>Tritrichomonadida</taxon>
        <taxon>Tritrichomonadidae</taxon>
        <taxon>Tritrichomonas</taxon>
    </lineage>
</organism>
<dbReference type="Pfam" id="PF14633">
    <property type="entry name" value="SH2_2"/>
    <property type="match status" value="1"/>
</dbReference>
<evidence type="ECO:0000313" key="4">
    <source>
        <dbReference type="EMBL" id="OHS93529.1"/>
    </source>
</evidence>
<feature type="domain" description="Spt6 SH2" evidence="3">
    <location>
        <begin position="1219"/>
        <end position="1427"/>
    </location>
</feature>
<dbReference type="GeneID" id="94830913"/>
<feature type="compositionally biased region" description="Acidic residues" evidence="2">
    <location>
        <begin position="207"/>
        <end position="224"/>
    </location>
</feature>
<dbReference type="InterPro" id="IPR035420">
    <property type="entry name" value="Spt6_SH2"/>
</dbReference>
<sequence>MHPSGGGKGISGKTPQHIRNNISFSRSDSSDSEDLKDLLQDGILKDKRQNSLKKISDSDDIEQSSSDELEDDNLKNPISSKSQQNRTFHRTNEFVVDEDGRALEQTVHEIATADLSRLDKEHLDNAYQMFKVTSTKFQNIVEKKRSDAVDDSMKVKTTDLRISDDFEREFYSCEFDRKYIDYTVAWIFEKHFKNRIDIDDDKKGNSDDDSDADRNEEEDKDDDNPTIRAHKAIIENILLAMFPDPEEKKLKTTPQYIIKFKSDLYKKELEDGRQSIFYDDDIYTILAACKRCMWTIKKFEALARPITLWYTKKISDDELLAFVQEQISQFDAHNINDKIRFINAKGIKMEEDEDEVIDNPTPQHKLFGALVDEFLLSPELLANKLINGGTNEPPEPVKDPEVRLSAFLGLDNDNDEEMNIDFDNEFDKLRKEYIDRIKKEVECTQEIQNIEDEEEKSRAMKEEMINKLKEHIIRYAASELANNPIILGFLREQIAEQIVINTTPTERGEESPTMLPYGKYGFVKRLKQKMISSFYNTDTWLFIDEAQQKGFLNASIDYPNGIQGFLEQLKKQYYLSQYGSQWDDMRSAIIEMAFTKDIWPLIVKETNEELLSKSAESVKNDVEAKLFTKLTQPPYTKKQYPRSGVKVLSLCYHPDYPKEVGVAFVQPDGNVEHQYTVNSYILRNSNNVRTAIQADLKEENNNTKKGQQPQLKHNLTVSERAEYDGKKAILQTMKLYNPDVITICATCVRSRDLYTTAEAIMGLSGIKTTNIIFAPSDAALIYARSPCADAERRDLSQQVEISDVVLIAASTARRVQNPLSELTRLCTQQHNYLVNLPLHRFQSKFIEDGKEGGPIYEACELACIKAVAVGGIDVTKLNSKHHRGPLQFIPGFGPNYANFVLNEFISKGPINAREKFIYDCLDNQANLSMNAIAFLRFPAKFEKKYKNDDSDDSDDERHYDTASKDGRKLLNGTLIHPDHYRIAADLVRYFSRTENNGHTYAPDASIDENKLLTFFSNHITIDENEIDSFVSSDYLSLENRTTGISLLKFIANELSIGPFESYRFIIPGERPIRELSNAEPYFTVHPSLKSFKKVSDSIIRKASTSFNYYTPMTSHELFDTLVNDPSIKESSISEFRILRTLPDNIYLARSLTADIDGIATGQDTAFIDFNQTEIKQRVFRGAILGIDKSIMKLIVSFNPADIDSMKQFDNNRYLDTNFDVEGEREAQRRKREEEKNKPHRYSARFIDDSHFQNLTPDQAEAEIMSKEMGEYLFRPSTKGNDRLTLMIKFPGPNYGIYEIVERGKKGEHDLTLGSQLSIEANIFEDLEDIQWNFISPIKEKLDKAVQHRKWEIDREKAENAIIFERKTNPRLIPYRLTIDPTFRSCIVFLWLGKNQLFVEPMRLTPFEFRFRHCSYDSIDKAINHWKELGCKPPTEEERKAYSLQRLLTDAEEEKRKEREERETQAVNTYGIIKRYP</sequence>
<feature type="compositionally biased region" description="Gly residues" evidence="2">
    <location>
        <begin position="1"/>
        <end position="10"/>
    </location>
</feature>
<name>A0A1J4J466_9EUKA</name>
<dbReference type="SUPFAM" id="SSF53098">
    <property type="entry name" value="Ribonuclease H-like"/>
    <property type="match status" value="1"/>
</dbReference>
<feature type="compositionally biased region" description="Basic and acidic residues" evidence="2">
    <location>
        <begin position="1221"/>
        <end position="1236"/>
    </location>
</feature>
<dbReference type="PANTHER" id="PTHR10145">
    <property type="entry name" value="TRANSCRIPTION ELONGATION FACTOR SPT6"/>
    <property type="match status" value="1"/>
</dbReference>
<feature type="region of interest" description="Disordered" evidence="2">
    <location>
        <begin position="1219"/>
        <end position="1239"/>
    </location>
</feature>
<evidence type="ECO:0000259" key="3">
    <source>
        <dbReference type="Pfam" id="PF14633"/>
    </source>
</evidence>
<dbReference type="GO" id="GO:0031491">
    <property type="term" value="F:nucleosome binding"/>
    <property type="evidence" value="ECO:0007669"/>
    <property type="project" value="TreeGrafter"/>
</dbReference>
<dbReference type="VEuPathDB" id="TrichDB:TRFO_11738"/>
<feature type="coiled-coil region" evidence="1">
    <location>
        <begin position="443"/>
        <end position="470"/>
    </location>
</feature>
<dbReference type="InterPro" id="IPR023323">
    <property type="entry name" value="Tex-like_dom_sf"/>
</dbReference>
<feature type="region of interest" description="Disordered" evidence="2">
    <location>
        <begin position="1"/>
        <end position="91"/>
    </location>
</feature>
<accession>A0A1J4J466</accession>
<dbReference type="GO" id="GO:0008023">
    <property type="term" value="C:transcription elongation factor complex"/>
    <property type="evidence" value="ECO:0007669"/>
    <property type="project" value="TreeGrafter"/>
</dbReference>
<feature type="compositionally biased region" description="Acidic residues" evidence="2">
    <location>
        <begin position="58"/>
        <end position="71"/>
    </location>
</feature>
<feature type="compositionally biased region" description="Basic and acidic residues" evidence="2">
    <location>
        <begin position="33"/>
        <end position="57"/>
    </location>
</feature>
<dbReference type="GO" id="GO:0140673">
    <property type="term" value="P:transcription elongation-coupled chromatin remodeling"/>
    <property type="evidence" value="ECO:0007669"/>
    <property type="project" value="InterPro"/>
</dbReference>
<evidence type="ECO:0000256" key="1">
    <source>
        <dbReference type="SAM" id="Coils"/>
    </source>
</evidence>